<organism evidence="1 2">
    <name type="scientific">Mikania micrantha</name>
    <name type="common">bitter vine</name>
    <dbReference type="NCBI Taxonomy" id="192012"/>
    <lineage>
        <taxon>Eukaryota</taxon>
        <taxon>Viridiplantae</taxon>
        <taxon>Streptophyta</taxon>
        <taxon>Embryophyta</taxon>
        <taxon>Tracheophyta</taxon>
        <taxon>Spermatophyta</taxon>
        <taxon>Magnoliopsida</taxon>
        <taxon>eudicotyledons</taxon>
        <taxon>Gunneridae</taxon>
        <taxon>Pentapetalae</taxon>
        <taxon>asterids</taxon>
        <taxon>campanulids</taxon>
        <taxon>Asterales</taxon>
        <taxon>Asteraceae</taxon>
        <taxon>Asteroideae</taxon>
        <taxon>Heliantheae alliance</taxon>
        <taxon>Eupatorieae</taxon>
        <taxon>Mikania</taxon>
    </lineage>
</organism>
<keyword evidence="2" id="KW-1185">Reference proteome</keyword>
<name>A0A5N6PNA5_9ASTR</name>
<protein>
    <submittedName>
        <fullName evidence="1">Uncharacterized protein</fullName>
    </submittedName>
</protein>
<comment type="caution">
    <text evidence="1">The sequence shown here is derived from an EMBL/GenBank/DDBJ whole genome shotgun (WGS) entry which is preliminary data.</text>
</comment>
<evidence type="ECO:0000313" key="2">
    <source>
        <dbReference type="Proteomes" id="UP000326396"/>
    </source>
</evidence>
<evidence type="ECO:0000313" key="1">
    <source>
        <dbReference type="EMBL" id="KAD6455135.1"/>
    </source>
</evidence>
<sequence>MFGWFAVEFHEVWCPVTFHTFKFPSNTIIAPLRTWYRVVLDAYWYAIWYGGSWRFQVSSISIRDSPIRGQAFDVDNSGEDAIYLNDNEFDDVEITGTERKGAEFL</sequence>
<gene>
    <name evidence="1" type="ORF">E3N88_09841</name>
</gene>
<accession>A0A5N6PNA5</accession>
<reference evidence="1 2" key="1">
    <citation type="submission" date="2019-05" db="EMBL/GenBank/DDBJ databases">
        <title>Mikania micrantha, genome provides insights into the molecular mechanism of rapid growth.</title>
        <authorList>
            <person name="Liu B."/>
        </authorList>
    </citation>
    <scope>NUCLEOTIDE SEQUENCE [LARGE SCALE GENOMIC DNA]</scope>
    <source>
        <strain evidence="1">NLD-2019</strain>
        <tissue evidence="1">Leaf</tissue>
    </source>
</reference>
<dbReference type="Proteomes" id="UP000326396">
    <property type="component" value="Linkage Group LG12"/>
</dbReference>
<proteinExistence type="predicted"/>
<dbReference type="AlphaFoldDB" id="A0A5N6PNA5"/>
<dbReference type="EMBL" id="SZYD01000004">
    <property type="protein sequence ID" value="KAD6455135.1"/>
    <property type="molecule type" value="Genomic_DNA"/>
</dbReference>